<organism evidence="1 2">
    <name type="scientific">Marivirga lumbricoides</name>
    <dbReference type="NCBI Taxonomy" id="1046115"/>
    <lineage>
        <taxon>Bacteria</taxon>
        <taxon>Pseudomonadati</taxon>
        <taxon>Bacteroidota</taxon>
        <taxon>Cytophagia</taxon>
        <taxon>Cytophagales</taxon>
        <taxon>Marivirgaceae</taxon>
        <taxon>Marivirga</taxon>
    </lineage>
</organism>
<protein>
    <recommendedName>
        <fullName evidence="3">UDP-N-acetylglucosamine kinase</fullName>
    </recommendedName>
</protein>
<dbReference type="Proteomes" id="UP000240608">
    <property type="component" value="Unassembled WGS sequence"/>
</dbReference>
<dbReference type="InterPro" id="IPR027417">
    <property type="entry name" value="P-loop_NTPase"/>
</dbReference>
<proteinExistence type="predicted"/>
<dbReference type="Gene3D" id="3.40.50.300">
    <property type="entry name" value="P-loop containing nucleotide triphosphate hydrolases"/>
    <property type="match status" value="1"/>
</dbReference>
<reference evidence="1 2" key="1">
    <citation type="submission" date="2018-03" db="EMBL/GenBank/DDBJ databases">
        <title>Cross-interface Injection: A General Nanoliter Liquid Handling Method Applied to Single Cells Genome Amplification Automated Nanoliter Liquid Handling Applied to Single Cell Multiple Displacement Amplification.</title>
        <authorList>
            <person name="Yun J."/>
            <person name="Xu P."/>
            <person name="Xu J."/>
            <person name="Dai X."/>
            <person name="Wang Y."/>
            <person name="Zheng X."/>
            <person name="Cao C."/>
            <person name="Yi Q."/>
            <person name="Zhu Y."/>
            <person name="Wang L."/>
            <person name="Dong Z."/>
            <person name="Huang Y."/>
            <person name="Huang L."/>
            <person name="Du W."/>
        </authorList>
    </citation>
    <scope>NUCLEOTIDE SEQUENCE [LARGE SCALE GENOMIC DNA]</scope>
    <source>
        <strain evidence="1 2">Z-D1-2</strain>
    </source>
</reference>
<gene>
    <name evidence="1" type="ORF">C9994_06205</name>
</gene>
<dbReference type="SUPFAM" id="SSF52540">
    <property type="entry name" value="P-loop containing nucleoside triphosphate hydrolases"/>
    <property type="match status" value="1"/>
</dbReference>
<evidence type="ECO:0000313" key="1">
    <source>
        <dbReference type="EMBL" id="PTB96674.1"/>
    </source>
</evidence>
<evidence type="ECO:0008006" key="3">
    <source>
        <dbReference type="Google" id="ProtNLM"/>
    </source>
</evidence>
<accession>A0A2T4DS68</accession>
<name>A0A2T4DS68_9BACT</name>
<comment type="caution">
    <text evidence="1">The sequence shown here is derived from an EMBL/GenBank/DDBJ whole genome shotgun (WGS) entry which is preliminary data.</text>
</comment>
<evidence type="ECO:0000313" key="2">
    <source>
        <dbReference type="Proteomes" id="UP000240608"/>
    </source>
</evidence>
<dbReference type="EMBL" id="PYVU01000040">
    <property type="protein sequence ID" value="PTB96674.1"/>
    <property type="molecule type" value="Genomic_DNA"/>
</dbReference>
<sequence>MFAGPNGSGKSTVFSEIKSEYNLDLGVYLNADEIEKKLKKNEHINPIDYNLPKDIGKKFSDFVNSHTLYKKATKDGFKINLTRCAN</sequence>
<dbReference type="AlphaFoldDB" id="A0A2T4DS68"/>